<name>A0A813T893_9BILA</name>
<evidence type="ECO:0000313" key="6">
    <source>
        <dbReference type="Proteomes" id="UP000663877"/>
    </source>
</evidence>
<feature type="chain" id="PRO_5036223029" evidence="1">
    <location>
        <begin position="20"/>
        <end position="177"/>
    </location>
</feature>
<comment type="caution">
    <text evidence="2">The sequence shown here is derived from an EMBL/GenBank/DDBJ whole genome shotgun (WGS) entry which is preliminary data.</text>
</comment>
<keyword evidence="5" id="KW-1185">Reference proteome</keyword>
<dbReference type="EMBL" id="CAJNOM010001314">
    <property type="protein sequence ID" value="CAF1602872.1"/>
    <property type="molecule type" value="Genomic_DNA"/>
</dbReference>
<evidence type="ECO:0000313" key="2">
    <source>
        <dbReference type="EMBL" id="CAF0810247.1"/>
    </source>
</evidence>
<evidence type="ECO:0000313" key="4">
    <source>
        <dbReference type="EMBL" id="CAF1602872.1"/>
    </source>
</evidence>
<dbReference type="EMBL" id="CAJNOM010001313">
    <property type="protein sequence ID" value="CAF1602828.1"/>
    <property type="molecule type" value="Genomic_DNA"/>
</dbReference>
<evidence type="ECO:0000313" key="5">
    <source>
        <dbReference type="Proteomes" id="UP000663832"/>
    </source>
</evidence>
<evidence type="ECO:0000313" key="3">
    <source>
        <dbReference type="EMBL" id="CAF1602828.1"/>
    </source>
</evidence>
<dbReference type="OrthoDB" id="9989405at2759"/>
<proteinExistence type="predicted"/>
<dbReference type="Proteomes" id="UP000663832">
    <property type="component" value="Unassembled WGS sequence"/>
</dbReference>
<gene>
    <name evidence="2" type="ORF">BJG266_LOCUS5694</name>
    <name evidence="3" type="ORF">QVE165_LOCUS52879</name>
    <name evidence="4" type="ORF">QVE165_LOCUS52883</name>
</gene>
<evidence type="ECO:0000256" key="1">
    <source>
        <dbReference type="SAM" id="SignalP"/>
    </source>
</evidence>
<organism evidence="2 6">
    <name type="scientific">Adineta steineri</name>
    <dbReference type="NCBI Taxonomy" id="433720"/>
    <lineage>
        <taxon>Eukaryota</taxon>
        <taxon>Metazoa</taxon>
        <taxon>Spiralia</taxon>
        <taxon>Gnathifera</taxon>
        <taxon>Rotifera</taxon>
        <taxon>Eurotatoria</taxon>
        <taxon>Bdelloidea</taxon>
        <taxon>Adinetida</taxon>
        <taxon>Adinetidae</taxon>
        <taxon>Adineta</taxon>
    </lineage>
</organism>
<accession>A0A813T893</accession>
<feature type="signal peptide" evidence="1">
    <location>
        <begin position="1"/>
        <end position="19"/>
    </location>
</feature>
<dbReference type="AlphaFoldDB" id="A0A813T893"/>
<protein>
    <submittedName>
        <fullName evidence="2">Uncharacterized protein</fullName>
    </submittedName>
</protein>
<reference evidence="2" key="1">
    <citation type="submission" date="2021-02" db="EMBL/GenBank/DDBJ databases">
        <authorList>
            <person name="Nowell W R."/>
        </authorList>
    </citation>
    <scope>NUCLEOTIDE SEQUENCE</scope>
</reference>
<dbReference type="Proteomes" id="UP000663877">
    <property type="component" value="Unassembled WGS sequence"/>
</dbReference>
<sequence length="177" mass="20745">MYTQKIFLVFSLLIISIVAQRDKKKTCIHNLVINGTNLITSHRKQLLVLGVINLNTQSSRIQANRYNDLYRELERYNIRDSVVRIALINEQNAEQNYVGDSYDKIPLYQDNSRDHLVRRLSDHKQTINNYVFGRCGYLVFSQEYPDSNLNDGKNYQELLRVITTAVKNKRRCQNICS</sequence>
<keyword evidence="1" id="KW-0732">Signal</keyword>
<dbReference type="EMBL" id="CAJNOI010000015">
    <property type="protein sequence ID" value="CAF0810247.1"/>
    <property type="molecule type" value="Genomic_DNA"/>
</dbReference>